<accession>A0A175WA89</accession>
<gene>
    <name evidence="1" type="ORF">MMYC01_202678</name>
</gene>
<dbReference type="VEuPathDB" id="FungiDB:MMYC01_202678"/>
<sequence>MATGLYNQQAPTAAAAVEAALPIHGLNSLLASPANSTTSFTTQVPSLFVCPSPPPPNPFPSTSPATPNHPLSLSDITTLSIPRSGPLNFDRASFYHPMNCRAEQPQLRQPENPWEARAQLLIKGFSPNYRGDPDLARNRSAAIPAEQNCSLFVVGLAPDLTTHELLSGIRGVGRVYATHINPPDPARGHLGSAAKVVFFERAGAERFYDLYSAFGFSTPRSPHLRARVTWNRIRSAEVDVGGHKSRVLLVSGPPDIVNQQFLMSYLDNKMQYQVDDVLHRGANPDRTRVLLEFRFGSFRCQAEAARMALVREFRDLGVLCEYGRLYSFILPILRWSLGSCY</sequence>
<reference evidence="1 2" key="1">
    <citation type="journal article" date="2016" name="Genome Announc.">
        <title>Genome Sequence of Madurella mycetomatis mm55, Isolated from a Human Mycetoma Case in Sudan.</title>
        <authorList>
            <person name="Smit S."/>
            <person name="Derks M.F."/>
            <person name="Bervoets S."/>
            <person name="Fahal A."/>
            <person name="van Leeuwen W."/>
            <person name="van Belkum A."/>
            <person name="van de Sande W.W."/>
        </authorList>
    </citation>
    <scope>NUCLEOTIDE SEQUENCE [LARGE SCALE GENOMIC DNA]</scope>
    <source>
        <strain evidence="2">mm55</strain>
    </source>
</reference>
<proteinExistence type="predicted"/>
<name>A0A175WA89_9PEZI</name>
<evidence type="ECO:0000313" key="2">
    <source>
        <dbReference type="Proteomes" id="UP000078237"/>
    </source>
</evidence>
<dbReference type="AlphaFoldDB" id="A0A175WA89"/>
<comment type="caution">
    <text evidence="1">The sequence shown here is derived from an EMBL/GenBank/DDBJ whole genome shotgun (WGS) entry which is preliminary data.</text>
</comment>
<protein>
    <submittedName>
        <fullName evidence="1">Uncharacterized protein</fullName>
    </submittedName>
</protein>
<dbReference type="STRING" id="100816.A0A175WA89"/>
<evidence type="ECO:0000313" key="1">
    <source>
        <dbReference type="EMBL" id="KXX80607.1"/>
    </source>
</evidence>
<keyword evidence="2" id="KW-1185">Reference proteome</keyword>
<dbReference type="EMBL" id="LCTW02000055">
    <property type="protein sequence ID" value="KXX80607.1"/>
    <property type="molecule type" value="Genomic_DNA"/>
</dbReference>
<dbReference type="Proteomes" id="UP000078237">
    <property type="component" value="Unassembled WGS sequence"/>
</dbReference>
<dbReference type="OrthoDB" id="3508416at2759"/>
<organism evidence="1 2">
    <name type="scientific">Madurella mycetomatis</name>
    <dbReference type="NCBI Taxonomy" id="100816"/>
    <lineage>
        <taxon>Eukaryota</taxon>
        <taxon>Fungi</taxon>
        <taxon>Dikarya</taxon>
        <taxon>Ascomycota</taxon>
        <taxon>Pezizomycotina</taxon>
        <taxon>Sordariomycetes</taxon>
        <taxon>Sordariomycetidae</taxon>
        <taxon>Sordariales</taxon>
        <taxon>Sordariales incertae sedis</taxon>
        <taxon>Madurella</taxon>
    </lineage>
</organism>